<name>A0A285V892_9ACTN</name>
<dbReference type="GO" id="GO:0006817">
    <property type="term" value="P:phosphate ion transport"/>
    <property type="evidence" value="ECO:0007669"/>
    <property type="project" value="UniProtKB-KW"/>
</dbReference>
<keyword evidence="10" id="KW-1185">Reference proteome</keyword>
<dbReference type="GO" id="GO:0005315">
    <property type="term" value="F:phosphate transmembrane transporter activity"/>
    <property type="evidence" value="ECO:0007669"/>
    <property type="project" value="InterPro"/>
</dbReference>
<comment type="similarity">
    <text evidence="6">Belongs to the binding-protein-dependent transport system permease family. CysTW subfamily.</text>
</comment>
<evidence type="ECO:0000256" key="1">
    <source>
        <dbReference type="ARBA" id="ARBA00004141"/>
    </source>
</evidence>
<dbReference type="InterPro" id="IPR000515">
    <property type="entry name" value="MetI-like"/>
</dbReference>
<evidence type="ECO:0000256" key="2">
    <source>
        <dbReference type="ARBA" id="ARBA00022692"/>
    </source>
</evidence>
<dbReference type="InterPro" id="IPR035906">
    <property type="entry name" value="MetI-like_sf"/>
</dbReference>
<feature type="transmembrane region" description="Helical" evidence="5">
    <location>
        <begin position="104"/>
        <end position="128"/>
    </location>
</feature>
<evidence type="ECO:0000313" key="10">
    <source>
        <dbReference type="Proteomes" id="UP000219435"/>
    </source>
</evidence>
<comment type="subcellular location">
    <subcellularLocation>
        <location evidence="5">Cell membrane</location>
        <topology evidence="5">Multi-pass membrane protein</topology>
    </subcellularLocation>
    <subcellularLocation>
        <location evidence="1">Membrane</location>
        <topology evidence="1">Multi-pass membrane protein</topology>
    </subcellularLocation>
</comment>
<evidence type="ECO:0000256" key="6">
    <source>
        <dbReference type="RuleBase" id="RU363054"/>
    </source>
</evidence>
<dbReference type="Gene3D" id="1.10.3720.10">
    <property type="entry name" value="MetI-like"/>
    <property type="match status" value="1"/>
</dbReference>
<evidence type="ECO:0000256" key="4">
    <source>
        <dbReference type="ARBA" id="ARBA00023136"/>
    </source>
</evidence>
<dbReference type="NCBIfam" id="TIGR02138">
    <property type="entry name" value="phosphate_pstC"/>
    <property type="match status" value="1"/>
</dbReference>
<keyword evidence="4 5" id="KW-0472">Membrane</keyword>
<dbReference type="GO" id="GO:0005886">
    <property type="term" value="C:plasma membrane"/>
    <property type="evidence" value="ECO:0007669"/>
    <property type="project" value="UniProtKB-SubCell"/>
</dbReference>
<dbReference type="InterPro" id="IPR011864">
    <property type="entry name" value="Phosphate_PstC"/>
</dbReference>
<dbReference type="SUPFAM" id="SSF161098">
    <property type="entry name" value="MetI-like"/>
    <property type="match status" value="1"/>
</dbReference>
<feature type="region of interest" description="Disordered" evidence="7">
    <location>
        <begin position="1"/>
        <end position="34"/>
    </location>
</feature>
<feature type="domain" description="ABC transmembrane type-1" evidence="8">
    <location>
        <begin position="100"/>
        <end position="314"/>
    </location>
</feature>
<dbReference type="Proteomes" id="UP000219435">
    <property type="component" value="Unassembled WGS sequence"/>
</dbReference>
<dbReference type="PROSITE" id="PS50928">
    <property type="entry name" value="ABC_TM1"/>
    <property type="match status" value="1"/>
</dbReference>
<evidence type="ECO:0000256" key="3">
    <source>
        <dbReference type="ARBA" id="ARBA00022989"/>
    </source>
</evidence>
<dbReference type="Pfam" id="PF00528">
    <property type="entry name" value="BPD_transp_1"/>
    <property type="match status" value="1"/>
</dbReference>
<dbReference type="PANTHER" id="PTHR42727">
    <property type="entry name" value="PHOSPHATE TRANSPORT SYSTEM PERMEASE PROTEIN"/>
    <property type="match status" value="1"/>
</dbReference>
<feature type="transmembrane region" description="Helical" evidence="5">
    <location>
        <begin position="140"/>
        <end position="164"/>
    </location>
</feature>
<proteinExistence type="inferred from homology"/>
<organism evidence="9 10">
    <name type="scientific">Blastococcus aggregatus</name>
    <dbReference type="NCBI Taxonomy" id="38502"/>
    <lineage>
        <taxon>Bacteria</taxon>
        <taxon>Bacillati</taxon>
        <taxon>Actinomycetota</taxon>
        <taxon>Actinomycetes</taxon>
        <taxon>Geodermatophilales</taxon>
        <taxon>Geodermatophilaceae</taxon>
        <taxon>Blastococcus</taxon>
    </lineage>
</organism>
<gene>
    <name evidence="9" type="ORF">SAMN05660748_1985</name>
</gene>
<feature type="transmembrane region" description="Helical" evidence="5">
    <location>
        <begin position="176"/>
        <end position="196"/>
    </location>
</feature>
<accession>A0A285V892</accession>
<dbReference type="PANTHER" id="PTHR42727:SF1">
    <property type="entry name" value="PHOSPHATE TRANSPORT SYSTEM PERMEASE"/>
    <property type="match status" value="1"/>
</dbReference>
<keyword evidence="2 5" id="KW-0812">Transmembrane</keyword>
<reference evidence="10" key="1">
    <citation type="submission" date="2017-08" db="EMBL/GenBank/DDBJ databases">
        <authorList>
            <person name="Varghese N."/>
            <person name="Submissions S."/>
        </authorList>
    </citation>
    <scope>NUCLEOTIDE SEQUENCE [LARGE SCALE GENOMIC DNA]</scope>
    <source>
        <strain evidence="10">DSM 4725</strain>
    </source>
</reference>
<evidence type="ECO:0000256" key="7">
    <source>
        <dbReference type="SAM" id="MobiDB-lite"/>
    </source>
</evidence>
<evidence type="ECO:0000256" key="5">
    <source>
        <dbReference type="RuleBase" id="RU363032"/>
    </source>
</evidence>
<comment type="function">
    <text evidence="6">Part of the binding-protein-dependent transport system for phosphate; probably responsible for the translocation of the substrate across the membrane.</text>
</comment>
<keyword evidence="6" id="KW-1003">Cell membrane</keyword>
<keyword evidence="5" id="KW-0813">Transport</keyword>
<dbReference type="EMBL" id="OBQI01000002">
    <property type="protein sequence ID" value="SOC49266.1"/>
    <property type="molecule type" value="Genomic_DNA"/>
</dbReference>
<evidence type="ECO:0000259" key="8">
    <source>
        <dbReference type="PROSITE" id="PS50928"/>
    </source>
</evidence>
<feature type="transmembrane region" description="Helical" evidence="5">
    <location>
        <begin position="223"/>
        <end position="243"/>
    </location>
</feature>
<dbReference type="RefSeq" id="WP_245852687.1">
    <property type="nucleotide sequence ID" value="NZ_OBQI01000002.1"/>
</dbReference>
<dbReference type="AlphaFoldDB" id="A0A285V892"/>
<keyword evidence="3 5" id="KW-1133">Transmembrane helix</keyword>
<evidence type="ECO:0000313" key="9">
    <source>
        <dbReference type="EMBL" id="SOC49266.1"/>
    </source>
</evidence>
<sequence>MTITADGGSPAVGTPRSKRGGGFDPTSLRRQSPRHGERVVMGVLIAAALLSVLVTVGIVLSLLLPAISFFREVSFGEFLFGTRWSPRFSGQESYGVLPLITGTAWTTLIALVIAIPFGLGAAIYLSEYAPSRVRKVLKPVLEVLAGIPSVVYGFFALTFVAPVILNDLLGLDVGTFSVLSAGLVLGIMIIPTVASLSEDAMSAVPDALRHGSMALGANKMRTTLRVVFPAAVSGIAASIVLALSRAVGETMIVALAAGTQARMVGGPTEVGQTMTGFIAQTATGESTPGTLSYNTLFAVGLLLFVITFVINMISIRLVRKFREAY</sequence>
<feature type="transmembrane region" description="Helical" evidence="5">
    <location>
        <begin position="296"/>
        <end position="318"/>
    </location>
</feature>
<keyword evidence="6" id="KW-0592">Phosphate transport</keyword>
<protein>
    <recommendedName>
        <fullName evidence="6">Phosphate transport system permease protein</fullName>
    </recommendedName>
</protein>
<dbReference type="CDD" id="cd06261">
    <property type="entry name" value="TM_PBP2"/>
    <property type="match status" value="1"/>
</dbReference>
<feature type="transmembrane region" description="Helical" evidence="5">
    <location>
        <begin position="39"/>
        <end position="64"/>
    </location>
</feature>